<dbReference type="Gene3D" id="3.30.420.40">
    <property type="match status" value="2"/>
</dbReference>
<evidence type="ECO:0000256" key="1">
    <source>
        <dbReference type="ARBA" id="ARBA00006752"/>
    </source>
</evidence>
<dbReference type="EMBL" id="HG994580">
    <property type="protein sequence ID" value="CAF2779874.1"/>
    <property type="molecule type" value="Genomic_DNA"/>
</dbReference>
<dbReference type="InterPro" id="IPR043129">
    <property type="entry name" value="ATPase_NBD"/>
</dbReference>
<dbReference type="Pfam" id="PF00022">
    <property type="entry name" value="Actin"/>
    <property type="match status" value="1"/>
</dbReference>
<organism evidence="4 5">
    <name type="scientific">Lepeophtheirus salmonis</name>
    <name type="common">Salmon louse</name>
    <name type="synonym">Caligus salmonis</name>
    <dbReference type="NCBI Taxonomy" id="72036"/>
    <lineage>
        <taxon>Eukaryota</taxon>
        <taxon>Metazoa</taxon>
        <taxon>Ecdysozoa</taxon>
        <taxon>Arthropoda</taxon>
        <taxon>Crustacea</taxon>
        <taxon>Multicrustacea</taxon>
        <taxon>Hexanauplia</taxon>
        <taxon>Copepoda</taxon>
        <taxon>Siphonostomatoida</taxon>
        <taxon>Caligidae</taxon>
        <taxon>Lepeophtheirus</taxon>
    </lineage>
</organism>
<dbReference type="Gene3D" id="3.90.640.10">
    <property type="entry name" value="Actin, Chain A, domain 4"/>
    <property type="match status" value="1"/>
</dbReference>
<dbReference type="PRINTS" id="PR00190">
    <property type="entry name" value="ACTIN"/>
</dbReference>
<evidence type="ECO:0000313" key="4">
    <source>
        <dbReference type="EMBL" id="CAF2779874.1"/>
    </source>
</evidence>
<dbReference type="InterPro" id="IPR004000">
    <property type="entry name" value="Actin"/>
</dbReference>
<dbReference type="AlphaFoldDB" id="A0A7R8H091"/>
<accession>A0A7R8H091</accession>
<dbReference type="Proteomes" id="UP000675881">
    <property type="component" value="Chromosome 1"/>
</dbReference>
<protein>
    <submittedName>
        <fullName evidence="4">Actin-85C,Actin</fullName>
    </submittedName>
</protein>
<dbReference type="FunFam" id="3.30.420.40:FF:000050">
    <property type="entry name" value="Actin, alpha skeletal muscle"/>
    <property type="match status" value="1"/>
</dbReference>
<reference evidence="4" key="1">
    <citation type="submission" date="2021-02" db="EMBL/GenBank/DDBJ databases">
        <authorList>
            <person name="Bekaert M."/>
        </authorList>
    </citation>
    <scope>NUCLEOTIDE SEQUENCE</scope>
    <source>
        <strain evidence="4">IoA-00</strain>
    </source>
</reference>
<feature type="region of interest" description="Disordered" evidence="3">
    <location>
        <begin position="398"/>
        <end position="427"/>
    </location>
</feature>
<comment type="similarity">
    <text evidence="1 2">Belongs to the actin family.</text>
</comment>
<evidence type="ECO:0000313" key="5">
    <source>
        <dbReference type="Proteomes" id="UP000675881"/>
    </source>
</evidence>
<dbReference type="SUPFAM" id="SSF53067">
    <property type="entry name" value="Actin-like ATPase domain"/>
    <property type="match status" value="2"/>
</dbReference>
<gene>
    <name evidence="4" type="ORF">LSAA_2025</name>
</gene>
<dbReference type="OrthoDB" id="5572108at2759"/>
<dbReference type="SMART" id="SM00268">
    <property type="entry name" value="ACTIN"/>
    <property type="match status" value="1"/>
</dbReference>
<proteinExistence type="inferred from homology"/>
<feature type="compositionally biased region" description="Low complexity" evidence="3">
    <location>
        <begin position="398"/>
        <end position="423"/>
    </location>
</feature>
<name>A0A7R8H091_LEPSM</name>
<evidence type="ECO:0000256" key="2">
    <source>
        <dbReference type="RuleBase" id="RU000487"/>
    </source>
</evidence>
<dbReference type="PANTHER" id="PTHR11937">
    <property type="entry name" value="ACTIN"/>
    <property type="match status" value="1"/>
</dbReference>
<keyword evidence="5" id="KW-1185">Reference proteome</keyword>
<sequence>MLDIRNLVVDLGTCTTKIGWCSDSEPHMMLPTIVGRGRHKGAMLNLGLKDRYVGRQAQNLRGILNLESPLKDGSVQNWDDVQVLWEYIRDRYLGEERSAHVLLTVPPLSPKEDWKKLGSILLESQGVAGVYLANKSALAMYGGGRTTGVCVDSGEDTTYIVPCLEGIPIPGATLVQRLGGKHVTDTLLKQLSNGKYSFIDDTFLLWKRNTSKNANHTAKNARLSVASRFEVVKEAKEKYCCVSPVPLKPGESKVEEKVLRLPDGNIVVVGEEALASPEILFTPHEGHESLHQLVYKSVQLCDESLRSRLMSNIALVGGNSLLPGMDERLSKELTALFPSNFPVRVQAQKGREFFSWEGGAHLSSLNSFQELWISRSDFLESGAIDNLLQQPIQLLNTTHSKNNSSNNNTNSNNNNAGDDINNNGMPMLSSEERRCKLSVSSYPPSSNEYYGTPREQSLHYCGGDKVRASKHLYLHTISTY</sequence>
<evidence type="ECO:0000256" key="3">
    <source>
        <dbReference type="SAM" id="MobiDB-lite"/>
    </source>
</evidence>